<protein>
    <submittedName>
        <fullName evidence="1">Uncharacterized protein</fullName>
    </submittedName>
</protein>
<reference evidence="1" key="1">
    <citation type="journal article" date="2019" name="Sci. Rep.">
        <title>Draft genome of Tanacetum cinerariifolium, the natural source of mosquito coil.</title>
        <authorList>
            <person name="Yamashiro T."/>
            <person name="Shiraishi A."/>
            <person name="Satake H."/>
            <person name="Nakayama K."/>
        </authorList>
    </citation>
    <scope>NUCLEOTIDE SEQUENCE</scope>
</reference>
<name>A0A699XV92_TANCI</name>
<organism evidence="1">
    <name type="scientific">Tanacetum cinerariifolium</name>
    <name type="common">Dalmatian daisy</name>
    <name type="synonym">Chrysanthemum cinerariifolium</name>
    <dbReference type="NCBI Taxonomy" id="118510"/>
    <lineage>
        <taxon>Eukaryota</taxon>
        <taxon>Viridiplantae</taxon>
        <taxon>Streptophyta</taxon>
        <taxon>Embryophyta</taxon>
        <taxon>Tracheophyta</taxon>
        <taxon>Spermatophyta</taxon>
        <taxon>Magnoliopsida</taxon>
        <taxon>eudicotyledons</taxon>
        <taxon>Gunneridae</taxon>
        <taxon>Pentapetalae</taxon>
        <taxon>asterids</taxon>
        <taxon>campanulids</taxon>
        <taxon>Asterales</taxon>
        <taxon>Asteraceae</taxon>
        <taxon>Asteroideae</taxon>
        <taxon>Anthemideae</taxon>
        <taxon>Anthemidinae</taxon>
        <taxon>Tanacetum</taxon>
    </lineage>
</organism>
<proteinExistence type="predicted"/>
<comment type="caution">
    <text evidence="1">The sequence shown here is derived from an EMBL/GenBank/DDBJ whole genome shotgun (WGS) entry which is preliminary data.</text>
</comment>
<accession>A0A699XV92</accession>
<feature type="non-terminal residue" evidence="1">
    <location>
        <position position="79"/>
    </location>
</feature>
<evidence type="ECO:0000313" key="1">
    <source>
        <dbReference type="EMBL" id="GFD60881.1"/>
    </source>
</evidence>
<dbReference type="EMBL" id="BKCJ011883893">
    <property type="protein sequence ID" value="GFD60881.1"/>
    <property type="molecule type" value="Genomic_DNA"/>
</dbReference>
<feature type="non-terminal residue" evidence="1">
    <location>
        <position position="1"/>
    </location>
</feature>
<dbReference type="AlphaFoldDB" id="A0A699XV92"/>
<gene>
    <name evidence="1" type="ORF">Tci_932850</name>
</gene>
<sequence length="79" mass="8388">AGIVGNDAADFRCMHGRGVGADFAPERRQPDVGLGADDARLEADLRALLAYLTPVPVVAEHDQHRIADGLARQAGARRT</sequence>